<sequence>MSDSDATLRDLFDRDDLLLAPGVADALEATIAERANADALYVSGNAVATAVHGGPDIGLTTMSETVDRVREITGAIDRPVFCDADAGYGNALNVYRTVREFERAGAAGVHIEDQRAPKQCGHFDGKRLIAADEMVGKLEAAIDAREDDSFVVVARTDAVAVGGLEAAIDRARTYVESGADGIFVDAPETEAQLAEIGDRLADVPLVVNLPYGGKSPIFPAERVAEMGYDVLLFATTAQKAKLRLLEDVYSELVETGNERGLVDRLGTWEDRDDVTDLETWREREKQYAAEDTDGSE</sequence>
<dbReference type="AlphaFoldDB" id="A0A4P8WN69"/>
<dbReference type="Gene3D" id="3.20.20.60">
    <property type="entry name" value="Phosphoenolpyruvate-binding domains"/>
    <property type="match status" value="1"/>
</dbReference>
<dbReference type="PANTHER" id="PTHR42905:SF5">
    <property type="entry name" value="CARBOXYVINYL-CARBOXYPHOSPHONATE PHOSPHORYLMUTASE, CHLOROPLASTIC"/>
    <property type="match status" value="1"/>
</dbReference>
<gene>
    <name evidence="1" type="ORF">FEJ81_22640</name>
</gene>
<dbReference type="KEGG" id="nvr:FEJ81_22640"/>
<dbReference type="CDD" id="cd00377">
    <property type="entry name" value="ICL_PEPM"/>
    <property type="match status" value="1"/>
</dbReference>
<evidence type="ECO:0000313" key="2">
    <source>
        <dbReference type="Proteomes" id="UP000302218"/>
    </source>
</evidence>
<geneLocation type="plasmid" evidence="2">
    <name>pnve414</name>
</geneLocation>
<dbReference type="Proteomes" id="UP000302218">
    <property type="component" value="Plasmid pNVE414"/>
</dbReference>
<evidence type="ECO:0008006" key="3">
    <source>
        <dbReference type="Google" id="ProtNLM"/>
    </source>
</evidence>
<organism evidence="1 2">
    <name type="scientific">Natrinema versiforme</name>
    <dbReference type="NCBI Taxonomy" id="88724"/>
    <lineage>
        <taxon>Archaea</taxon>
        <taxon>Methanobacteriati</taxon>
        <taxon>Methanobacteriota</taxon>
        <taxon>Stenosarchaea group</taxon>
        <taxon>Halobacteria</taxon>
        <taxon>Halobacteriales</taxon>
        <taxon>Natrialbaceae</taxon>
        <taxon>Natrinema</taxon>
    </lineage>
</organism>
<dbReference type="RefSeq" id="WP_138247446.1">
    <property type="nucleotide sequence ID" value="NZ_CP040332.1"/>
</dbReference>
<keyword evidence="1" id="KW-0614">Plasmid</keyword>
<dbReference type="PANTHER" id="PTHR42905">
    <property type="entry name" value="PHOSPHOENOLPYRUVATE CARBOXYLASE"/>
    <property type="match status" value="1"/>
</dbReference>
<dbReference type="OrthoDB" id="9667at2157"/>
<dbReference type="InterPro" id="IPR039556">
    <property type="entry name" value="ICL/PEPM"/>
</dbReference>
<dbReference type="InterPro" id="IPR040442">
    <property type="entry name" value="Pyrv_kinase-like_dom_sf"/>
</dbReference>
<dbReference type="InterPro" id="IPR015813">
    <property type="entry name" value="Pyrv/PenolPyrv_kinase-like_dom"/>
</dbReference>
<name>A0A4P8WN69_9EURY</name>
<dbReference type="SUPFAM" id="SSF51621">
    <property type="entry name" value="Phosphoenolpyruvate/pyruvate domain"/>
    <property type="match status" value="1"/>
</dbReference>
<dbReference type="Pfam" id="PF13714">
    <property type="entry name" value="PEP_mutase"/>
    <property type="match status" value="1"/>
</dbReference>
<dbReference type="EMBL" id="CP040332">
    <property type="protein sequence ID" value="QCS45059.1"/>
    <property type="molecule type" value="Genomic_DNA"/>
</dbReference>
<dbReference type="GeneID" id="40268134"/>
<reference evidence="2" key="1">
    <citation type="submission" date="2019-05" db="EMBL/GenBank/DDBJ databases">
        <title>Genome sequence and methylation pattern of the halophilic Archaeon Natrinema versiforme BOL5-4.</title>
        <authorList>
            <person name="DasSarma P."/>
            <person name="Anton B.P."/>
            <person name="DasSarma S.L."/>
            <person name="Martinez F.L."/>
            <person name="Guzman D."/>
            <person name="Roberts R.J."/>
            <person name="DasSarma S."/>
        </authorList>
    </citation>
    <scope>NUCLEOTIDE SEQUENCE [LARGE SCALE GENOMIC DNA]</scope>
    <source>
        <strain evidence="2">BOL5-4</strain>
        <plasmid evidence="2">pnve414</plasmid>
    </source>
</reference>
<dbReference type="GO" id="GO:0016833">
    <property type="term" value="F:oxo-acid-lyase activity"/>
    <property type="evidence" value="ECO:0007669"/>
    <property type="project" value="UniProtKB-ARBA"/>
</dbReference>
<evidence type="ECO:0000313" key="1">
    <source>
        <dbReference type="EMBL" id="QCS45059.1"/>
    </source>
</evidence>
<accession>A0A4P8WN69</accession>
<proteinExistence type="predicted"/>
<protein>
    <recommendedName>
        <fullName evidence="3">Isocitrate lyase/PEP mutase family protein</fullName>
    </recommendedName>
</protein>